<dbReference type="AlphaFoldDB" id="A7RVE2"/>
<dbReference type="PhylomeDB" id="A7RVE2"/>
<organism evidence="7 8">
    <name type="scientific">Nematostella vectensis</name>
    <name type="common">Starlet sea anemone</name>
    <dbReference type="NCBI Taxonomy" id="45351"/>
    <lineage>
        <taxon>Eukaryota</taxon>
        <taxon>Metazoa</taxon>
        <taxon>Cnidaria</taxon>
        <taxon>Anthozoa</taxon>
        <taxon>Hexacorallia</taxon>
        <taxon>Actiniaria</taxon>
        <taxon>Edwardsiidae</taxon>
        <taxon>Nematostella</taxon>
    </lineage>
</organism>
<gene>
    <name evidence="7" type="ORF">NEMVEDRAFT_v1g202709</name>
</gene>
<feature type="transmembrane region" description="Helical" evidence="6">
    <location>
        <begin position="140"/>
        <end position="158"/>
    </location>
</feature>
<keyword evidence="2 6" id="KW-0812">Transmembrane</keyword>
<feature type="transmembrane region" description="Helical" evidence="6">
    <location>
        <begin position="48"/>
        <end position="69"/>
    </location>
</feature>
<feature type="transmembrane region" description="Helical" evidence="6">
    <location>
        <begin position="317"/>
        <end position="335"/>
    </location>
</feature>
<dbReference type="SMART" id="SM00679">
    <property type="entry name" value="CTNS"/>
    <property type="match status" value="2"/>
</dbReference>
<evidence type="ECO:0000313" key="7">
    <source>
        <dbReference type="EMBL" id="EDO44625.1"/>
    </source>
</evidence>
<feature type="transmembrane region" description="Helical" evidence="6">
    <location>
        <begin position="75"/>
        <end position="97"/>
    </location>
</feature>
<dbReference type="PANTHER" id="PTHR16201">
    <property type="entry name" value="SEVEN TRANSMEMBRANE PROTEIN 1-RELATED"/>
    <property type="match status" value="1"/>
</dbReference>
<proteinExistence type="inferred from homology"/>
<comment type="subcellular location">
    <subcellularLocation>
        <location evidence="1">Membrane</location>
        <topology evidence="1">Multi-pass membrane protein</topology>
    </subcellularLocation>
</comment>
<accession>A7RVE2</accession>
<protein>
    <submittedName>
        <fullName evidence="7">Uncharacterized protein</fullName>
    </submittedName>
</protein>
<dbReference type="InterPro" id="IPR006603">
    <property type="entry name" value="PQ-loop_rpt"/>
</dbReference>
<evidence type="ECO:0000256" key="2">
    <source>
        <dbReference type="ARBA" id="ARBA00022692"/>
    </source>
</evidence>
<name>A7RVE2_NEMVE</name>
<dbReference type="InterPro" id="IPR051415">
    <property type="entry name" value="LAAT-1"/>
</dbReference>
<sequence length="367" mass="40962">MIHTYESCRAGVSATSCNFAVFCTYTDATLWCFVLLPQIHKNFREKSVDGLSVLWSTAFFTASIVNSFYVFHVKLPVYFCITTVTVAVISVVVLVQFWSYSKELAALKVYYAGGCVILWTAIVTLEFALNVKETAAKIQWLALVLWSVLLFPQTAVNIRLRRTSGQSTPAVAITLVAKIFEFLGHSLLALPHQYLYMTYFSSTLACINGMQVIWYPKPQQQSTTIPQVVTYGSHQNRDEDPLDAVDVEPLIGDTDSVTGPAYTEEEIATVHSLKQQRLKFKQRIKKLPKYQLALMVIMAGLLVIFEVSLCANLHSGIALLAPLPVILGFVIVFLCRAYREGQLTLLNPVISWFGDCCCADSPVQATW</sequence>
<dbReference type="eggNOG" id="ENOG502SSID">
    <property type="taxonomic scope" value="Eukaryota"/>
</dbReference>
<dbReference type="Pfam" id="PF04193">
    <property type="entry name" value="PQ-loop"/>
    <property type="match status" value="2"/>
</dbReference>
<dbReference type="EMBL" id="DS469543">
    <property type="protein sequence ID" value="EDO44625.1"/>
    <property type="molecule type" value="Genomic_DNA"/>
</dbReference>
<evidence type="ECO:0000256" key="4">
    <source>
        <dbReference type="ARBA" id="ARBA00023136"/>
    </source>
</evidence>
<dbReference type="GO" id="GO:0016020">
    <property type="term" value="C:membrane"/>
    <property type="evidence" value="ECO:0000318"/>
    <property type="project" value="GO_Central"/>
</dbReference>
<feature type="transmembrane region" description="Helical" evidence="6">
    <location>
        <begin position="170"/>
        <end position="188"/>
    </location>
</feature>
<comment type="similarity">
    <text evidence="5">Belongs to the laat-1 family.</text>
</comment>
<keyword evidence="3 6" id="KW-1133">Transmembrane helix</keyword>
<dbReference type="Proteomes" id="UP000001593">
    <property type="component" value="Unassembled WGS sequence"/>
</dbReference>
<feature type="transmembrane region" description="Helical" evidence="6">
    <location>
        <begin position="194"/>
        <end position="215"/>
    </location>
</feature>
<evidence type="ECO:0000256" key="3">
    <source>
        <dbReference type="ARBA" id="ARBA00022989"/>
    </source>
</evidence>
<feature type="transmembrane region" description="Helical" evidence="6">
    <location>
        <begin position="287"/>
        <end position="305"/>
    </location>
</feature>
<dbReference type="PANTHER" id="PTHR16201:SF37">
    <property type="entry name" value="PQ-LOOP REPEAT-CONTAINING PROTEIN"/>
    <property type="match status" value="1"/>
</dbReference>
<dbReference type="OrthoDB" id="8048523at2759"/>
<evidence type="ECO:0000256" key="6">
    <source>
        <dbReference type="SAM" id="Phobius"/>
    </source>
</evidence>
<dbReference type="InParanoid" id="A7RVE2"/>
<dbReference type="KEGG" id="nve:5516565"/>
<dbReference type="OMA" id="QVIWYPK"/>
<reference evidence="7 8" key="1">
    <citation type="journal article" date="2007" name="Science">
        <title>Sea anemone genome reveals ancestral eumetazoan gene repertoire and genomic organization.</title>
        <authorList>
            <person name="Putnam N.H."/>
            <person name="Srivastava M."/>
            <person name="Hellsten U."/>
            <person name="Dirks B."/>
            <person name="Chapman J."/>
            <person name="Salamov A."/>
            <person name="Terry A."/>
            <person name="Shapiro H."/>
            <person name="Lindquist E."/>
            <person name="Kapitonov V.V."/>
            <person name="Jurka J."/>
            <person name="Genikhovich G."/>
            <person name="Grigoriev I.V."/>
            <person name="Lucas S.M."/>
            <person name="Steele R.E."/>
            <person name="Finnerty J.R."/>
            <person name="Technau U."/>
            <person name="Martindale M.Q."/>
            <person name="Rokhsar D.S."/>
        </authorList>
    </citation>
    <scope>NUCLEOTIDE SEQUENCE [LARGE SCALE GENOMIC DNA]</scope>
    <source>
        <strain evidence="8">CH2 X CH6</strain>
    </source>
</reference>
<keyword evidence="4 6" id="KW-0472">Membrane</keyword>
<feature type="transmembrane region" description="Helical" evidence="6">
    <location>
        <begin position="109"/>
        <end position="128"/>
    </location>
</feature>
<dbReference type="HOGENOM" id="CLU_837439_0_0_1"/>
<evidence type="ECO:0000256" key="5">
    <source>
        <dbReference type="ARBA" id="ARBA00038039"/>
    </source>
</evidence>
<evidence type="ECO:0000256" key="1">
    <source>
        <dbReference type="ARBA" id="ARBA00004141"/>
    </source>
</evidence>
<evidence type="ECO:0000313" key="8">
    <source>
        <dbReference type="Proteomes" id="UP000001593"/>
    </source>
</evidence>
<keyword evidence="8" id="KW-1185">Reference proteome</keyword>
<dbReference type="Gene3D" id="1.20.1280.290">
    <property type="match status" value="1"/>
</dbReference>